<feature type="domain" description="GTP-eEF1A C-terminal" evidence="8">
    <location>
        <begin position="208"/>
        <end position="280"/>
    </location>
</feature>
<dbReference type="PANTHER" id="PTHR44830">
    <property type="entry name" value="ELONGATION FACTOR 1 ALPHA"/>
    <property type="match status" value="1"/>
</dbReference>
<dbReference type="InParanoid" id="B0X3Y6"/>
<dbReference type="HOGENOM" id="CLU_970622_0_0_1"/>
<dbReference type="EnsemblMetazoa" id="CPIJ014075-RA">
    <property type="protein sequence ID" value="CPIJ014075-PA"/>
    <property type="gene ID" value="CPIJ014075"/>
</dbReference>
<evidence type="ECO:0000256" key="3">
    <source>
        <dbReference type="ARBA" id="ARBA00022741"/>
    </source>
</evidence>
<dbReference type="EMBL" id="DS232325">
    <property type="protein sequence ID" value="EDS40063.1"/>
    <property type="molecule type" value="Genomic_DNA"/>
</dbReference>
<accession>B0X3Y6</accession>
<dbReference type="Gene3D" id="2.40.30.10">
    <property type="entry name" value="Translation factors"/>
    <property type="match status" value="1"/>
</dbReference>
<dbReference type="Proteomes" id="UP000002320">
    <property type="component" value="Unassembled WGS sequence"/>
</dbReference>
<proteinExistence type="inferred from homology"/>
<evidence type="ECO:0000256" key="2">
    <source>
        <dbReference type="ARBA" id="ARBA00007249"/>
    </source>
</evidence>
<dbReference type="eggNOG" id="KOG0052">
    <property type="taxonomic scope" value="Eukaryota"/>
</dbReference>
<dbReference type="PANTHER" id="PTHR44830:SF1">
    <property type="entry name" value="TR-TYPE G DOMAIN-CONTAINING PROTEIN"/>
    <property type="match status" value="1"/>
</dbReference>
<dbReference type="STRING" id="7176.B0X3Y6"/>
<dbReference type="KEGG" id="cqu:CpipJ_CPIJ014075"/>
<sequence length="287" mass="31862">MARRSNDVTRSPPPPPRRLKSGNLEYKYCCDKVDRKKATLLTNQPAKIHTKLFNNACNSFFYTIGTKGWHPLPLVEAADLVPECFSRPDLLPCSGPLSLKTDLRKCPVRLHPRCKTADRRYHQDGIDRALRTTTPVSRKSCPTSRRTTTTRPPSLSWPSPDGTETTGTVHQDILVQGMGHRAQEGKADGIRRNATRSPAGGCALTQRITAQVIVLNHSGQIFNGYTPVLECHTAHIDCEFSEIKEKVYRRSGKSTEDHPKSIKSGDDTIVFLVPPKPLCAVAEKATK</sequence>
<dbReference type="GO" id="GO:0005737">
    <property type="term" value="C:cytoplasm"/>
    <property type="evidence" value="ECO:0007669"/>
    <property type="project" value="UniProtKB-SubCell"/>
</dbReference>
<feature type="compositionally biased region" description="Low complexity" evidence="7">
    <location>
        <begin position="137"/>
        <end position="160"/>
    </location>
</feature>
<keyword evidence="4 9" id="KW-0251">Elongation factor</keyword>
<protein>
    <submittedName>
        <fullName evidence="9 10">Elongation factor 1-alpha 1</fullName>
    </submittedName>
</protein>
<evidence type="ECO:0000313" key="11">
    <source>
        <dbReference type="Proteomes" id="UP000002320"/>
    </source>
</evidence>
<dbReference type="FunFam" id="2.40.30.10:FF:000005">
    <property type="entry name" value="Elongation factor 1-alpha"/>
    <property type="match status" value="1"/>
</dbReference>
<evidence type="ECO:0000256" key="6">
    <source>
        <dbReference type="ARBA" id="ARBA00023134"/>
    </source>
</evidence>
<reference evidence="10" key="2">
    <citation type="submission" date="2021-02" db="UniProtKB">
        <authorList>
            <consortium name="EnsemblMetazoa"/>
        </authorList>
    </citation>
    <scope>IDENTIFICATION</scope>
    <source>
        <strain evidence="10">JHB</strain>
    </source>
</reference>
<evidence type="ECO:0000256" key="4">
    <source>
        <dbReference type="ARBA" id="ARBA00022768"/>
    </source>
</evidence>
<organism>
    <name type="scientific">Culex quinquefasciatus</name>
    <name type="common">Southern house mosquito</name>
    <name type="synonym">Culex pungens</name>
    <dbReference type="NCBI Taxonomy" id="7176"/>
    <lineage>
        <taxon>Eukaryota</taxon>
        <taxon>Metazoa</taxon>
        <taxon>Ecdysozoa</taxon>
        <taxon>Arthropoda</taxon>
        <taxon>Hexapoda</taxon>
        <taxon>Insecta</taxon>
        <taxon>Pterygota</taxon>
        <taxon>Neoptera</taxon>
        <taxon>Endopterygota</taxon>
        <taxon>Diptera</taxon>
        <taxon>Nematocera</taxon>
        <taxon>Culicoidea</taxon>
        <taxon>Culicidae</taxon>
        <taxon>Culicinae</taxon>
        <taxon>Culicini</taxon>
        <taxon>Culex</taxon>
        <taxon>Culex</taxon>
    </lineage>
</organism>
<dbReference type="VEuPathDB" id="VectorBase:CQUJHB006650"/>
<evidence type="ECO:0000256" key="1">
    <source>
        <dbReference type="ARBA" id="ARBA00004496"/>
    </source>
</evidence>
<dbReference type="GO" id="GO:0005525">
    <property type="term" value="F:GTP binding"/>
    <property type="evidence" value="ECO:0007669"/>
    <property type="project" value="UniProtKB-KW"/>
</dbReference>
<dbReference type="OrthoDB" id="342024at2759"/>
<reference evidence="9" key="1">
    <citation type="submission" date="2007-03" db="EMBL/GenBank/DDBJ databases">
        <title>Annotation of Culex pipiens quinquefasciatus.</title>
        <authorList>
            <consortium name="The Broad Institute Genome Sequencing Platform"/>
            <person name="Atkinson P.W."/>
            <person name="Hemingway J."/>
            <person name="Christensen B.M."/>
            <person name="Higgs S."/>
            <person name="Kodira C."/>
            <person name="Hannick L."/>
            <person name="Megy K."/>
            <person name="O'Leary S."/>
            <person name="Pearson M."/>
            <person name="Haas B.J."/>
            <person name="Mauceli E."/>
            <person name="Wortman J.R."/>
            <person name="Lee N.H."/>
            <person name="Guigo R."/>
            <person name="Stanke M."/>
            <person name="Alvarado L."/>
            <person name="Amedeo P."/>
            <person name="Antoine C.H."/>
            <person name="Arensburger P."/>
            <person name="Bidwell S.L."/>
            <person name="Crawford M."/>
            <person name="Camaro F."/>
            <person name="Devon K."/>
            <person name="Engels R."/>
            <person name="Hammond M."/>
            <person name="Howarth C."/>
            <person name="Koehrsen M."/>
            <person name="Lawson D."/>
            <person name="Montgomery P."/>
            <person name="Nene V."/>
            <person name="Nusbaum C."/>
            <person name="Puiu D."/>
            <person name="Romero-Severson J."/>
            <person name="Severson D.W."/>
            <person name="Shumway M."/>
            <person name="Sisk P."/>
            <person name="Stolte C."/>
            <person name="Zeng Q."/>
            <person name="Eisenstadt E."/>
            <person name="Fraser-Liggett C."/>
            <person name="Strausberg R."/>
            <person name="Galagan J."/>
            <person name="Birren B."/>
            <person name="Collins F.H."/>
        </authorList>
    </citation>
    <scope>NUCLEOTIDE SEQUENCE [LARGE SCALE GENOMIC DNA]</scope>
    <source>
        <strain evidence="9">JHB</strain>
    </source>
</reference>
<evidence type="ECO:0000256" key="7">
    <source>
        <dbReference type="SAM" id="MobiDB-lite"/>
    </source>
</evidence>
<comment type="similarity">
    <text evidence="2">Belongs to the TRAFAC class translation factor GTPase superfamily. Classic translation factor GTPase family. EF-Tu/EF-1A subfamily.</text>
</comment>
<evidence type="ECO:0000313" key="10">
    <source>
        <dbReference type="EnsemblMetazoa" id="CPIJ014075-PA"/>
    </source>
</evidence>
<dbReference type="InterPro" id="IPR054696">
    <property type="entry name" value="GTP-eEF1A_C"/>
</dbReference>
<dbReference type="GO" id="GO:0003746">
    <property type="term" value="F:translation elongation factor activity"/>
    <property type="evidence" value="ECO:0007669"/>
    <property type="project" value="UniProtKB-KW"/>
</dbReference>
<keyword evidence="3" id="KW-0547">Nucleotide-binding</keyword>
<evidence type="ECO:0000256" key="5">
    <source>
        <dbReference type="ARBA" id="ARBA00022917"/>
    </source>
</evidence>
<dbReference type="SUPFAM" id="SSF50465">
    <property type="entry name" value="EF-Tu/eEF-1alpha/eIF2-gamma C-terminal domain"/>
    <property type="match status" value="1"/>
</dbReference>
<name>B0X3Y6_CULQU</name>
<gene>
    <name evidence="10" type="primary">6047276</name>
    <name evidence="9" type="ORF">CpipJ_CPIJ014075</name>
</gene>
<comment type="subcellular location">
    <subcellularLocation>
        <location evidence="1">Cytoplasm</location>
    </subcellularLocation>
</comment>
<keyword evidence="6" id="KW-0342">GTP-binding</keyword>
<evidence type="ECO:0000313" key="9">
    <source>
        <dbReference type="EMBL" id="EDS40063.1"/>
    </source>
</evidence>
<keyword evidence="11" id="KW-1185">Reference proteome</keyword>
<dbReference type="AlphaFoldDB" id="B0X3Y6"/>
<keyword evidence="5" id="KW-0648">Protein biosynthesis</keyword>
<dbReference type="InterPro" id="IPR009001">
    <property type="entry name" value="Transl_elong_EF1A/Init_IF2_C"/>
</dbReference>
<evidence type="ECO:0000259" key="8">
    <source>
        <dbReference type="Pfam" id="PF22594"/>
    </source>
</evidence>
<dbReference type="VEuPathDB" id="VectorBase:CPIJ014075"/>
<feature type="region of interest" description="Disordered" evidence="7">
    <location>
        <begin position="134"/>
        <end position="166"/>
    </location>
</feature>
<dbReference type="Pfam" id="PF22594">
    <property type="entry name" value="GTP-eEF1A_C"/>
    <property type="match status" value="1"/>
</dbReference>